<comment type="subcellular location">
    <subcellularLocation>
        <location evidence="1">Membrane</location>
        <topology evidence="1">Multi-pass membrane protein</topology>
    </subcellularLocation>
</comment>
<evidence type="ECO:0000256" key="1">
    <source>
        <dbReference type="ARBA" id="ARBA00004141"/>
    </source>
</evidence>
<dbReference type="InterPro" id="IPR019372">
    <property type="entry name" value="LHFPL"/>
</dbReference>
<dbReference type="AlphaFoldDB" id="A0A8D0FV64"/>
<dbReference type="Pfam" id="PF10242">
    <property type="entry name" value="L_HMGIC_fpl"/>
    <property type="match status" value="1"/>
</dbReference>
<dbReference type="GO" id="GO:0016020">
    <property type="term" value="C:membrane"/>
    <property type="evidence" value="ECO:0007669"/>
    <property type="project" value="UniProtKB-SubCell"/>
</dbReference>
<keyword evidence="2" id="KW-0812">Transmembrane</keyword>
<dbReference type="Proteomes" id="UP000694551">
    <property type="component" value="Unplaced"/>
</dbReference>
<reference evidence="5" key="1">
    <citation type="submission" date="2025-08" db="UniProtKB">
        <authorList>
            <consortium name="Ensembl"/>
        </authorList>
    </citation>
    <scope>IDENTIFICATION</scope>
</reference>
<evidence type="ECO:0000313" key="5">
    <source>
        <dbReference type="Ensembl" id="ENSSOCP00000021270.1"/>
    </source>
</evidence>
<keyword evidence="6" id="KW-1185">Reference proteome</keyword>
<protein>
    <submittedName>
        <fullName evidence="5">Uncharacterized protein</fullName>
    </submittedName>
</protein>
<evidence type="ECO:0000313" key="6">
    <source>
        <dbReference type="Proteomes" id="UP000694551"/>
    </source>
</evidence>
<dbReference type="Ensembl" id="ENSSOCT00000021800.1">
    <property type="protein sequence ID" value="ENSSOCP00000021270.1"/>
    <property type="gene ID" value="ENSSOCG00000015870.1"/>
</dbReference>
<name>A0A8D0FV64_STROC</name>
<organism evidence="5 6">
    <name type="scientific">Strix occidentalis caurina</name>
    <name type="common">northern spotted owl</name>
    <dbReference type="NCBI Taxonomy" id="311401"/>
    <lineage>
        <taxon>Eukaryota</taxon>
        <taxon>Metazoa</taxon>
        <taxon>Chordata</taxon>
        <taxon>Craniata</taxon>
        <taxon>Vertebrata</taxon>
        <taxon>Euteleostomi</taxon>
        <taxon>Archelosauria</taxon>
        <taxon>Archosauria</taxon>
        <taxon>Dinosauria</taxon>
        <taxon>Saurischia</taxon>
        <taxon>Theropoda</taxon>
        <taxon>Coelurosauria</taxon>
        <taxon>Aves</taxon>
        <taxon>Neognathae</taxon>
        <taxon>Neoaves</taxon>
        <taxon>Telluraves</taxon>
        <taxon>Strigiformes</taxon>
        <taxon>Strigidae</taxon>
        <taxon>Strix</taxon>
    </lineage>
</organism>
<sequence>MITITTSISYCGPYASAYKLGDCSLGWAFYTAIGALNYRNGLSSLLGNEDQRIPRKQNVNTWEFLSFILLSGHSGVY</sequence>
<keyword evidence="4" id="KW-0472">Membrane</keyword>
<keyword evidence="3" id="KW-1133">Transmembrane helix</keyword>
<evidence type="ECO:0000256" key="2">
    <source>
        <dbReference type="ARBA" id="ARBA00022692"/>
    </source>
</evidence>
<evidence type="ECO:0000256" key="4">
    <source>
        <dbReference type="ARBA" id="ARBA00023136"/>
    </source>
</evidence>
<evidence type="ECO:0000256" key="3">
    <source>
        <dbReference type="ARBA" id="ARBA00022989"/>
    </source>
</evidence>
<reference evidence="5" key="2">
    <citation type="submission" date="2025-09" db="UniProtKB">
        <authorList>
            <consortium name="Ensembl"/>
        </authorList>
    </citation>
    <scope>IDENTIFICATION</scope>
</reference>
<proteinExistence type="predicted"/>
<accession>A0A8D0FV64</accession>